<reference evidence="1" key="1">
    <citation type="submission" date="2020-08" db="EMBL/GenBank/DDBJ databases">
        <title>Multicomponent nature underlies the extraordinary mechanical properties of spider dragline silk.</title>
        <authorList>
            <person name="Kono N."/>
            <person name="Nakamura H."/>
            <person name="Mori M."/>
            <person name="Yoshida Y."/>
            <person name="Ohtoshi R."/>
            <person name="Malay A.D."/>
            <person name="Moran D.A.P."/>
            <person name="Tomita M."/>
            <person name="Numata K."/>
            <person name="Arakawa K."/>
        </authorList>
    </citation>
    <scope>NUCLEOTIDE SEQUENCE</scope>
</reference>
<sequence length="74" mass="8073">MVSNVEDGCLELVRRGNTLNIRRAECPHEKLSGGHLTPPPGSSPSKLECDKAKTYCHLHIATAHNKCNPALCHD</sequence>
<dbReference type="AlphaFoldDB" id="A0A8X6W2Q2"/>
<proteinExistence type="predicted"/>
<dbReference type="EMBL" id="BMAU01021379">
    <property type="protein sequence ID" value="GFY27039.1"/>
    <property type="molecule type" value="Genomic_DNA"/>
</dbReference>
<protein>
    <submittedName>
        <fullName evidence="1">Uncharacterized protein</fullName>
    </submittedName>
</protein>
<accession>A0A8X6W2Q2</accession>
<keyword evidence="2" id="KW-1185">Reference proteome</keyword>
<gene>
    <name evidence="1" type="ORF">TNCV_2066601</name>
</gene>
<evidence type="ECO:0000313" key="2">
    <source>
        <dbReference type="Proteomes" id="UP000887159"/>
    </source>
</evidence>
<evidence type="ECO:0000313" key="1">
    <source>
        <dbReference type="EMBL" id="GFY27039.1"/>
    </source>
</evidence>
<organism evidence="1 2">
    <name type="scientific">Trichonephila clavipes</name>
    <name type="common">Golden silk orbweaver</name>
    <name type="synonym">Nephila clavipes</name>
    <dbReference type="NCBI Taxonomy" id="2585209"/>
    <lineage>
        <taxon>Eukaryota</taxon>
        <taxon>Metazoa</taxon>
        <taxon>Ecdysozoa</taxon>
        <taxon>Arthropoda</taxon>
        <taxon>Chelicerata</taxon>
        <taxon>Arachnida</taxon>
        <taxon>Araneae</taxon>
        <taxon>Araneomorphae</taxon>
        <taxon>Entelegynae</taxon>
        <taxon>Araneoidea</taxon>
        <taxon>Nephilidae</taxon>
        <taxon>Trichonephila</taxon>
    </lineage>
</organism>
<comment type="caution">
    <text evidence="1">The sequence shown here is derived from an EMBL/GenBank/DDBJ whole genome shotgun (WGS) entry which is preliminary data.</text>
</comment>
<dbReference type="Proteomes" id="UP000887159">
    <property type="component" value="Unassembled WGS sequence"/>
</dbReference>
<name>A0A8X6W2Q2_TRICX</name>